<dbReference type="Pfam" id="PF00290">
    <property type="entry name" value="Trp_syntA"/>
    <property type="match status" value="1"/>
</dbReference>
<comment type="pathway">
    <text evidence="2 9">Amino-acid biosynthesis; L-tryptophan biosynthesis; L-tryptophan from chorismate: step 5/5.</text>
</comment>
<keyword evidence="4 9" id="KW-0028">Amino-acid biosynthesis</keyword>
<dbReference type="Proteomes" id="UP000182110">
    <property type="component" value="Unassembled WGS sequence"/>
</dbReference>
<dbReference type="GO" id="GO:0005829">
    <property type="term" value="C:cytosol"/>
    <property type="evidence" value="ECO:0007669"/>
    <property type="project" value="TreeGrafter"/>
</dbReference>
<evidence type="ECO:0000256" key="1">
    <source>
        <dbReference type="ARBA" id="ARBA00003365"/>
    </source>
</evidence>
<dbReference type="InterPro" id="IPR002028">
    <property type="entry name" value="Trp_synthase_suA"/>
</dbReference>
<dbReference type="AlphaFoldDB" id="A0AAN2PFM8"/>
<evidence type="ECO:0000256" key="8">
    <source>
        <dbReference type="ARBA" id="ARBA00049047"/>
    </source>
</evidence>
<evidence type="ECO:0000256" key="10">
    <source>
        <dbReference type="RuleBase" id="RU003662"/>
    </source>
</evidence>
<dbReference type="SUPFAM" id="SSF51366">
    <property type="entry name" value="Ribulose-phoshate binding barrel"/>
    <property type="match status" value="1"/>
</dbReference>
<evidence type="ECO:0000256" key="2">
    <source>
        <dbReference type="ARBA" id="ARBA00004733"/>
    </source>
</evidence>
<keyword evidence="12" id="KW-1185">Reference proteome</keyword>
<dbReference type="InterPro" id="IPR013785">
    <property type="entry name" value="Aldolase_TIM"/>
</dbReference>
<keyword evidence="5 9" id="KW-0822">Tryptophan biosynthesis</keyword>
<dbReference type="RefSeq" id="WP_072272688.1">
    <property type="nucleotide sequence ID" value="NZ_CCXW01000001.1"/>
</dbReference>
<dbReference type="PROSITE" id="PS00167">
    <property type="entry name" value="TRP_SYNTHASE_ALPHA"/>
    <property type="match status" value="1"/>
</dbReference>
<keyword evidence="7 9" id="KW-0456">Lyase</keyword>
<dbReference type="EC" id="4.2.1.20" evidence="9"/>
<evidence type="ECO:0000256" key="9">
    <source>
        <dbReference type="HAMAP-Rule" id="MF_00131"/>
    </source>
</evidence>
<dbReference type="InterPro" id="IPR018204">
    <property type="entry name" value="Trp_synthase_alpha_AS"/>
</dbReference>
<dbReference type="InterPro" id="IPR011060">
    <property type="entry name" value="RibuloseP-bd_barrel"/>
</dbReference>
<dbReference type="GO" id="GO:0004834">
    <property type="term" value="F:tryptophan synthase activity"/>
    <property type="evidence" value="ECO:0007669"/>
    <property type="project" value="UniProtKB-UniRule"/>
</dbReference>
<sequence length="259" mass="27923">MNKLTNALEECQTKQEKAFIPYIMAGDGGLDRLKSQLLFLENSGATAVELGIPFSDPVADGPVIQQAGIRSLKNGTTLKDVLKKVMEIKNDVNIPIILMGYTNSILAYGLKEFTTDCLRAGISGCIIPDLPIEEEAIFSSIKTAGIVLIRLVTLTSPQERITEITAGAEGFIYAVTVKGITGARDAFGEELGGYLKKVKEISPVPVLAGFGISTTEHVRDAIQYCDGVIVGSKIIECFETGKEDRIRDLIQASKGLVQK</sequence>
<comment type="function">
    <text evidence="1 9">The alpha subunit is responsible for the aldol cleavage of indoleglycerol phosphate to indole and glyceraldehyde 3-phosphate.</text>
</comment>
<dbReference type="NCBIfam" id="TIGR00262">
    <property type="entry name" value="trpA"/>
    <property type="match status" value="1"/>
</dbReference>
<reference evidence="11 12" key="1">
    <citation type="journal article" date="2014" name="Genome Announc.">
        <title>Genome Sequence of Bacillus simplex Strain P558, Isolated from a Human Fecal Sample.</title>
        <authorList>
            <person name="Croce O."/>
            <person name="Hugon P."/>
            <person name="Lagier J.C."/>
            <person name="Bibi F."/>
            <person name="Robert C."/>
            <person name="Azhar E.I."/>
            <person name="Raoult D."/>
            <person name="Fournier P.E."/>
        </authorList>
    </citation>
    <scope>NUCLEOTIDE SEQUENCE [LARGE SCALE GENOMIC DNA]</scope>
    <source>
        <strain evidence="11 12">P558</strain>
    </source>
</reference>
<keyword evidence="6 9" id="KW-0057">Aromatic amino acid biosynthesis</keyword>
<comment type="subunit">
    <text evidence="3 9">Tetramer of two alpha and two beta chains.</text>
</comment>
<organism evidence="11 12">
    <name type="scientific">Peribacillus simplex</name>
    <dbReference type="NCBI Taxonomy" id="1478"/>
    <lineage>
        <taxon>Bacteria</taxon>
        <taxon>Bacillati</taxon>
        <taxon>Bacillota</taxon>
        <taxon>Bacilli</taxon>
        <taxon>Bacillales</taxon>
        <taxon>Bacillaceae</taxon>
        <taxon>Peribacillus</taxon>
    </lineage>
</organism>
<dbReference type="PANTHER" id="PTHR43406">
    <property type="entry name" value="TRYPTOPHAN SYNTHASE, ALPHA CHAIN"/>
    <property type="match status" value="1"/>
</dbReference>
<dbReference type="Gene3D" id="3.20.20.70">
    <property type="entry name" value="Aldolase class I"/>
    <property type="match status" value="1"/>
</dbReference>
<feature type="active site" description="Proton acceptor" evidence="9">
    <location>
        <position position="60"/>
    </location>
</feature>
<dbReference type="FunFam" id="3.20.20.70:FF:000037">
    <property type="entry name" value="Tryptophan synthase alpha chain"/>
    <property type="match status" value="1"/>
</dbReference>
<feature type="active site" description="Proton acceptor" evidence="9">
    <location>
        <position position="49"/>
    </location>
</feature>
<dbReference type="EMBL" id="CCXW01000001">
    <property type="protein sequence ID" value="CEG31683.1"/>
    <property type="molecule type" value="Genomic_DNA"/>
</dbReference>
<evidence type="ECO:0000256" key="7">
    <source>
        <dbReference type="ARBA" id="ARBA00023239"/>
    </source>
</evidence>
<dbReference type="HAMAP" id="MF_00131">
    <property type="entry name" value="Trp_synth_alpha"/>
    <property type="match status" value="1"/>
</dbReference>
<name>A0AAN2PFM8_9BACI</name>
<evidence type="ECO:0000256" key="4">
    <source>
        <dbReference type="ARBA" id="ARBA00022605"/>
    </source>
</evidence>
<evidence type="ECO:0000313" key="12">
    <source>
        <dbReference type="Proteomes" id="UP000182110"/>
    </source>
</evidence>
<evidence type="ECO:0000256" key="3">
    <source>
        <dbReference type="ARBA" id="ARBA00011270"/>
    </source>
</evidence>
<evidence type="ECO:0000313" key="11">
    <source>
        <dbReference type="EMBL" id="CEG31683.1"/>
    </source>
</evidence>
<dbReference type="PANTHER" id="PTHR43406:SF1">
    <property type="entry name" value="TRYPTOPHAN SYNTHASE ALPHA CHAIN, CHLOROPLASTIC"/>
    <property type="match status" value="1"/>
</dbReference>
<comment type="similarity">
    <text evidence="9 10">Belongs to the TrpA family.</text>
</comment>
<evidence type="ECO:0000256" key="6">
    <source>
        <dbReference type="ARBA" id="ARBA00023141"/>
    </source>
</evidence>
<gene>
    <name evidence="9 11" type="primary">trpA</name>
    <name evidence="11" type="ORF">BN1180_01836</name>
</gene>
<protein>
    <recommendedName>
        <fullName evidence="9">Tryptophan synthase alpha chain</fullName>
        <ecNumber evidence="9">4.2.1.20</ecNumber>
    </recommendedName>
</protein>
<proteinExistence type="inferred from homology"/>
<comment type="caution">
    <text evidence="11">The sequence shown here is derived from an EMBL/GenBank/DDBJ whole genome shotgun (WGS) entry which is preliminary data.</text>
</comment>
<accession>A0AAN2PFM8</accession>
<evidence type="ECO:0000256" key="5">
    <source>
        <dbReference type="ARBA" id="ARBA00022822"/>
    </source>
</evidence>
<dbReference type="CDD" id="cd04724">
    <property type="entry name" value="Tryptophan_synthase_alpha"/>
    <property type="match status" value="1"/>
</dbReference>
<comment type="catalytic activity">
    <reaction evidence="8 9">
        <text>(1S,2R)-1-C-(indol-3-yl)glycerol 3-phosphate + L-serine = D-glyceraldehyde 3-phosphate + L-tryptophan + H2O</text>
        <dbReference type="Rhea" id="RHEA:10532"/>
        <dbReference type="ChEBI" id="CHEBI:15377"/>
        <dbReference type="ChEBI" id="CHEBI:33384"/>
        <dbReference type="ChEBI" id="CHEBI:57912"/>
        <dbReference type="ChEBI" id="CHEBI:58866"/>
        <dbReference type="ChEBI" id="CHEBI:59776"/>
        <dbReference type="EC" id="4.2.1.20"/>
    </reaction>
</comment>